<comment type="caution">
    <text evidence="1">The sequence shown here is derived from an EMBL/GenBank/DDBJ whole genome shotgun (WGS) entry which is preliminary data.</text>
</comment>
<dbReference type="PANTHER" id="PTHR42057:SF2">
    <property type="entry name" value="F-BOX DOMAIN PROTEIN (AFU_ORTHOLOGUE AFUA_4G00200)-RELATED"/>
    <property type="match status" value="1"/>
</dbReference>
<organism evidence="1 2">
    <name type="scientific">Staphylotrichum tortipilum</name>
    <dbReference type="NCBI Taxonomy" id="2831512"/>
    <lineage>
        <taxon>Eukaryota</taxon>
        <taxon>Fungi</taxon>
        <taxon>Dikarya</taxon>
        <taxon>Ascomycota</taxon>
        <taxon>Pezizomycotina</taxon>
        <taxon>Sordariomycetes</taxon>
        <taxon>Sordariomycetidae</taxon>
        <taxon>Sordariales</taxon>
        <taxon>Chaetomiaceae</taxon>
        <taxon>Staphylotrichum</taxon>
    </lineage>
</organism>
<keyword evidence="2" id="KW-1185">Reference proteome</keyword>
<dbReference type="EMBL" id="MU855894">
    <property type="protein sequence ID" value="KAK3898701.1"/>
    <property type="molecule type" value="Genomic_DNA"/>
</dbReference>
<accession>A0AAN6RQQ8</accession>
<dbReference type="PANTHER" id="PTHR42057">
    <property type="entry name" value="F-BOX DOMAIN PROTEIN (AFU_ORTHOLOGUE AFUA_4G00200)"/>
    <property type="match status" value="1"/>
</dbReference>
<dbReference type="Proteomes" id="UP001303889">
    <property type="component" value="Unassembled WGS sequence"/>
</dbReference>
<sequence>MFSLHPSSTIPVQFTFDRRWSSHIPLRPIPDVQQQWFDTLRTSPKSIRSVTVDTYSDPYYNSNRMQAWGVDGGPVQVELTADYYRALHSLSGFPNVNDIALRFTSDCVGRGNDLGSFCDFYLLEDHEHRIHVLDAFFKATAALCRAQRQMPGGGDQRLSTLTVRNLQNTPDEHVTSSDDFRETIRDMTALHLQICTEWNDDHALSRPDMVNFWGHLRSRWLEPLADQLETLTLYWDIDWGLYPLMDLRGLHFPRLKSLSLGTYVFGVDAQLDWLLSHKTLEHLSLDSCAICTSWNLGPYDDPDETPALRFALDNLAVREAYDPKGIHGPPADEWIFEYHSRWPTYFGRIAKELPALRRFQFGDAWDPWGYKRESEPNPYRDTRFEDRHLLGGELPGRYVDFMDTDHYEDTGLPGAYNCEESHAARLLDGEQKALDELLDVVRERNENR</sequence>
<evidence type="ECO:0000313" key="1">
    <source>
        <dbReference type="EMBL" id="KAK3898701.1"/>
    </source>
</evidence>
<protein>
    <submittedName>
        <fullName evidence="1">Uncharacterized protein</fullName>
    </submittedName>
</protein>
<gene>
    <name evidence="1" type="ORF">C8A05DRAFT_37700</name>
</gene>
<evidence type="ECO:0000313" key="2">
    <source>
        <dbReference type="Proteomes" id="UP001303889"/>
    </source>
</evidence>
<name>A0AAN6RQQ8_9PEZI</name>
<reference evidence="1" key="1">
    <citation type="journal article" date="2023" name="Mol. Phylogenet. Evol.">
        <title>Genome-scale phylogeny and comparative genomics of the fungal order Sordariales.</title>
        <authorList>
            <person name="Hensen N."/>
            <person name="Bonometti L."/>
            <person name="Westerberg I."/>
            <person name="Brannstrom I.O."/>
            <person name="Guillou S."/>
            <person name="Cros-Aarteil S."/>
            <person name="Calhoun S."/>
            <person name="Haridas S."/>
            <person name="Kuo A."/>
            <person name="Mondo S."/>
            <person name="Pangilinan J."/>
            <person name="Riley R."/>
            <person name="LaButti K."/>
            <person name="Andreopoulos B."/>
            <person name="Lipzen A."/>
            <person name="Chen C."/>
            <person name="Yan M."/>
            <person name="Daum C."/>
            <person name="Ng V."/>
            <person name="Clum A."/>
            <person name="Steindorff A."/>
            <person name="Ohm R.A."/>
            <person name="Martin F."/>
            <person name="Silar P."/>
            <person name="Natvig D.O."/>
            <person name="Lalanne C."/>
            <person name="Gautier V."/>
            <person name="Ament-Velasquez S.L."/>
            <person name="Kruys A."/>
            <person name="Hutchinson M.I."/>
            <person name="Powell A.J."/>
            <person name="Barry K."/>
            <person name="Miller A.N."/>
            <person name="Grigoriev I.V."/>
            <person name="Debuchy R."/>
            <person name="Gladieux P."/>
            <person name="Hiltunen Thoren M."/>
            <person name="Johannesson H."/>
        </authorList>
    </citation>
    <scope>NUCLEOTIDE SEQUENCE</scope>
    <source>
        <strain evidence="1">CBS 103.79</strain>
    </source>
</reference>
<dbReference type="AlphaFoldDB" id="A0AAN6RQQ8"/>
<proteinExistence type="predicted"/>
<reference evidence="1" key="2">
    <citation type="submission" date="2023-05" db="EMBL/GenBank/DDBJ databases">
        <authorList>
            <consortium name="Lawrence Berkeley National Laboratory"/>
            <person name="Steindorff A."/>
            <person name="Hensen N."/>
            <person name="Bonometti L."/>
            <person name="Westerberg I."/>
            <person name="Brannstrom I.O."/>
            <person name="Guillou S."/>
            <person name="Cros-Aarteil S."/>
            <person name="Calhoun S."/>
            <person name="Haridas S."/>
            <person name="Kuo A."/>
            <person name="Mondo S."/>
            <person name="Pangilinan J."/>
            <person name="Riley R."/>
            <person name="Labutti K."/>
            <person name="Andreopoulos B."/>
            <person name="Lipzen A."/>
            <person name="Chen C."/>
            <person name="Yanf M."/>
            <person name="Daum C."/>
            <person name="Ng V."/>
            <person name="Clum A."/>
            <person name="Ohm R."/>
            <person name="Martin F."/>
            <person name="Silar P."/>
            <person name="Natvig D."/>
            <person name="Lalanne C."/>
            <person name="Gautier V."/>
            <person name="Ament-Velasquez S.L."/>
            <person name="Kruys A."/>
            <person name="Hutchinson M.I."/>
            <person name="Powell A.J."/>
            <person name="Barry K."/>
            <person name="Miller A.N."/>
            <person name="Grigoriev I.V."/>
            <person name="Debuchy R."/>
            <person name="Gladieux P."/>
            <person name="Thoren M.H."/>
            <person name="Johannesson H."/>
        </authorList>
    </citation>
    <scope>NUCLEOTIDE SEQUENCE</scope>
    <source>
        <strain evidence="1">CBS 103.79</strain>
    </source>
</reference>